<reference evidence="2" key="1">
    <citation type="journal article" date="2014" name="Int. J. Syst. Evol. Microbiol.">
        <title>Complete genome sequence of Corynebacterium casei LMG S-19264T (=DSM 44701T), isolated from a smear-ripened cheese.</title>
        <authorList>
            <consortium name="US DOE Joint Genome Institute (JGI-PGF)"/>
            <person name="Walter F."/>
            <person name="Albersmeier A."/>
            <person name="Kalinowski J."/>
            <person name="Ruckert C."/>
        </authorList>
    </citation>
    <scope>NUCLEOTIDE SEQUENCE</scope>
    <source>
        <strain evidence="2">JCM 4637</strain>
    </source>
</reference>
<dbReference type="EMBL" id="BMVC01000013">
    <property type="protein sequence ID" value="GHD07260.1"/>
    <property type="molecule type" value="Genomic_DNA"/>
</dbReference>
<dbReference type="RefSeq" id="WP_189821974.1">
    <property type="nucleotide sequence ID" value="NZ_BMVC01000013.1"/>
</dbReference>
<evidence type="ECO:0000313" key="3">
    <source>
        <dbReference type="Proteomes" id="UP000638353"/>
    </source>
</evidence>
<keyword evidence="1" id="KW-1133">Transmembrane helix</keyword>
<name>A0A918X3R5_9ACTN</name>
<evidence type="ECO:0000313" key="2">
    <source>
        <dbReference type="EMBL" id="GHD07260.1"/>
    </source>
</evidence>
<keyword evidence="1" id="KW-0472">Membrane</keyword>
<accession>A0A918X3R5</accession>
<reference evidence="2" key="2">
    <citation type="submission" date="2020-09" db="EMBL/GenBank/DDBJ databases">
        <authorList>
            <person name="Sun Q."/>
            <person name="Ohkuma M."/>
        </authorList>
    </citation>
    <scope>NUCLEOTIDE SEQUENCE</scope>
    <source>
        <strain evidence="2">JCM 4637</strain>
    </source>
</reference>
<sequence length="50" mass="5410">MYQIPKKPGGLAMTGVLSFGVKVAIAAVTIAVGILLVRWAMIRRRAAREQ</sequence>
<dbReference type="AlphaFoldDB" id="A0A918X3R5"/>
<organism evidence="2 3">
    <name type="scientific">Streptomyces finlayi</name>
    <dbReference type="NCBI Taxonomy" id="67296"/>
    <lineage>
        <taxon>Bacteria</taxon>
        <taxon>Bacillati</taxon>
        <taxon>Actinomycetota</taxon>
        <taxon>Actinomycetes</taxon>
        <taxon>Kitasatosporales</taxon>
        <taxon>Streptomycetaceae</taxon>
        <taxon>Streptomyces</taxon>
    </lineage>
</organism>
<proteinExistence type="predicted"/>
<evidence type="ECO:0000256" key="1">
    <source>
        <dbReference type="SAM" id="Phobius"/>
    </source>
</evidence>
<keyword evidence="1" id="KW-0812">Transmembrane</keyword>
<dbReference type="Proteomes" id="UP000638353">
    <property type="component" value="Unassembled WGS sequence"/>
</dbReference>
<feature type="transmembrane region" description="Helical" evidence="1">
    <location>
        <begin position="20"/>
        <end position="41"/>
    </location>
</feature>
<gene>
    <name evidence="2" type="ORF">GCM10010334_59630</name>
</gene>
<protein>
    <submittedName>
        <fullName evidence="2">Uncharacterized protein</fullName>
    </submittedName>
</protein>
<comment type="caution">
    <text evidence="2">The sequence shown here is derived from an EMBL/GenBank/DDBJ whole genome shotgun (WGS) entry which is preliminary data.</text>
</comment>